<evidence type="ECO:0000256" key="1">
    <source>
        <dbReference type="ARBA" id="ARBA00004571"/>
    </source>
</evidence>
<keyword evidence="7 8" id="KW-0998">Cell outer membrane</keyword>
<dbReference type="InterPro" id="IPR036942">
    <property type="entry name" value="Beta-barrel_TonB_sf"/>
</dbReference>
<dbReference type="PANTHER" id="PTHR30069:SF49">
    <property type="entry name" value="OUTER MEMBRANE PROTEIN C"/>
    <property type="match status" value="1"/>
</dbReference>
<keyword evidence="11" id="KW-1185">Reference proteome</keyword>
<dbReference type="GO" id="GO:0009279">
    <property type="term" value="C:cell outer membrane"/>
    <property type="evidence" value="ECO:0007669"/>
    <property type="project" value="UniProtKB-SubCell"/>
</dbReference>
<name>A0A1G9U7N6_9SPHI</name>
<dbReference type="PROSITE" id="PS52016">
    <property type="entry name" value="TONB_DEPENDENT_REC_3"/>
    <property type="match status" value="1"/>
</dbReference>
<dbReference type="PANTHER" id="PTHR30069">
    <property type="entry name" value="TONB-DEPENDENT OUTER MEMBRANE RECEPTOR"/>
    <property type="match status" value="1"/>
</dbReference>
<evidence type="ECO:0000256" key="3">
    <source>
        <dbReference type="ARBA" id="ARBA00022452"/>
    </source>
</evidence>
<evidence type="ECO:0000259" key="9">
    <source>
        <dbReference type="Pfam" id="PF00593"/>
    </source>
</evidence>
<evidence type="ECO:0000256" key="7">
    <source>
        <dbReference type="ARBA" id="ARBA00023237"/>
    </source>
</evidence>
<comment type="similarity">
    <text evidence="8">Belongs to the TonB-dependent receptor family.</text>
</comment>
<dbReference type="InterPro" id="IPR000531">
    <property type="entry name" value="Beta-barrel_TonB"/>
</dbReference>
<dbReference type="InterPro" id="IPR039426">
    <property type="entry name" value="TonB-dep_rcpt-like"/>
</dbReference>
<keyword evidence="6 8" id="KW-0472">Membrane</keyword>
<evidence type="ECO:0000313" key="11">
    <source>
        <dbReference type="Proteomes" id="UP000183200"/>
    </source>
</evidence>
<keyword evidence="3 8" id="KW-1134">Transmembrane beta strand</keyword>
<dbReference type="EMBL" id="FNGY01000004">
    <property type="protein sequence ID" value="SDM55843.1"/>
    <property type="molecule type" value="Genomic_DNA"/>
</dbReference>
<keyword evidence="2 8" id="KW-0813">Transport</keyword>
<dbReference type="AlphaFoldDB" id="A0A1G9U7N6"/>
<dbReference type="Pfam" id="PF00593">
    <property type="entry name" value="TonB_dep_Rec_b-barrel"/>
    <property type="match status" value="1"/>
</dbReference>
<evidence type="ECO:0000256" key="6">
    <source>
        <dbReference type="ARBA" id="ARBA00023136"/>
    </source>
</evidence>
<evidence type="ECO:0000256" key="2">
    <source>
        <dbReference type="ARBA" id="ARBA00022448"/>
    </source>
</evidence>
<keyword evidence="5" id="KW-0798">TonB box</keyword>
<protein>
    <submittedName>
        <fullName evidence="10">Iron complex outermembrane recepter protein</fullName>
    </submittedName>
</protein>
<evidence type="ECO:0000256" key="5">
    <source>
        <dbReference type="ARBA" id="ARBA00023077"/>
    </source>
</evidence>
<evidence type="ECO:0000256" key="4">
    <source>
        <dbReference type="ARBA" id="ARBA00022692"/>
    </source>
</evidence>
<organism evidence="10 11">
    <name type="scientific">Pedobacter steynii</name>
    <dbReference type="NCBI Taxonomy" id="430522"/>
    <lineage>
        <taxon>Bacteria</taxon>
        <taxon>Pseudomonadati</taxon>
        <taxon>Bacteroidota</taxon>
        <taxon>Sphingobacteriia</taxon>
        <taxon>Sphingobacteriales</taxon>
        <taxon>Sphingobacteriaceae</taxon>
        <taxon>Pedobacter</taxon>
    </lineage>
</organism>
<keyword evidence="4 8" id="KW-0812">Transmembrane</keyword>
<dbReference type="Gene3D" id="2.40.170.20">
    <property type="entry name" value="TonB-dependent receptor, beta-barrel domain"/>
    <property type="match status" value="1"/>
</dbReference>
<reference evidence="11" key="1">
    <citation type="submission" date="2016-10" db="EMBL/GenBank/DDBJ databases">
        <authorList>
            <person name="Varghese N."/>
            <person name="Submissions S."/>
        </authorList>
    </citation>
    <scope>NUCLEOTIDE SEQUENCE [LARGE SCALE GENOMIC DNA]</scope>
    <source>
        <strain evidence="11">DSM 19110</strain>
    </source>
</reference>
<proteinExistence type="inferred from homology"/>
<evidence type="ECO:0000313" key="10">
    <source>
        <dbReference type="EMBL" id="SDM55843.1"/>
    </source>
</evidence>
<comment type="subcellular location">
    <subcellularLocation>
        <location evidence="1 8">Cell outer membrane</location>
        <topology evidence="1 8">Multi-pass membrane protein</topology>
    </subcellularLocation>
</comment>
<sequence>MDPATIYTEPVNLKSIEVRNGGEGMSMGATVGGTLNLKLADAVIDSNVRLSGSMASGYYSAAASVQNVLAMNYSANRWALRVSGVYRKAGDYMDGLGQRIAFSQYEKLNTSVSGKYLVSKNSLIKADFLLDDGWNIGFPALPMDVGYAKARIASLSYELKGQPGILQEMDAKVYANSVRHAMDDTRRPTVTMHMDMPGESHTLGAFFQFRLKPRGKHILKLKTDFYYNSVKADMTMYPQGAAPMYMKTWPENHQVVAGLFLEDGIFLNEKSRLDLKLRVEIASSKLADQMGKNQFAVLGYEVHQPLNRFLKNVNVSYTRFLSPLFTVYVSGGLNERSPTTSERFGFYLFNRMDNHDYVGNPLLKNEQAWNGELNLLFSTTDFSWKLTAFGSLVQHYIIGKTQPELSVMTTGAAGVRAYENIPSAKLFGAESSFNYQFFHQHFILNNTWKWLQGEDHRNNPLPLIAPIKTITSLRFLHRRLFLQAENEISLRQNQVSLDFGEKETRGYTVFNLRSGYSFAMSRYQLNFSAGIENLFNKAYAEHLDWGSMLRPGRNIYGMLTLKF</sequence>
<evidence type="ECO:0000256" key="8">
    <source>
        <dbReference type="PROSITE-ProRule" id="PRU01360"/>
    </source>
</evidence>
<gene>
    <name evidence="10" type="ORF">SAMN05421820_10486</name>
</gene>
<dbReference type="GO" id="GO:0015344">
    <property type="term" value="F:siderophore uptake transmembrane transporter activity"/>
    <property type="evidence" value="ECO:0007669"/>
    <property type="project" value="TreeGrafter"/>
</dbReference>
<dbReference type="Proteomes" id="UP000183200">
    <property type="component" value="Unassembled WGS sequence"/>
</dbReference>
<dbReference type="GO" id="GO:0044718">
    <property type="term" value="P:siderophore transmembrane transport"/>
    <property type="evidence" value="ECO:0007669"/>
    <property type="project" value="TreeGrafter"/>
</dbReference>
<accession>A0A1G9U7N6</accession>
<feature type="domain" description="TonB-dependent receptor-like beta-barrel" evidence="9">
    <location>
        <begin position="132"/>
        <end position="534"/>
    </location>
</feature>
<dbReference type="SUPFAM" id="SSF56935">
    <property type="entry name" value="Porins"/>
    <property type="match status" value="1"/>
</dbReference>